<dbReference type="Gene3D" id="1.10.238.160">
    <property type="match status" value="1"/>
</dbReference>
<dbReference type="RefSeq" id="WP_173236253.1">
    <property type="nucleotide sequence ID" value="NZ_AP022839.1"/>
</dbReference>
<name>A0A6F8T262_9GAMM</name>
<accession>A0A6F8T262</accession>
<evidence type="ECO:0000313" key="2">
    <source>
        <dbReference type="Proteomes" id="UP000502894"/>
    </source>
</evidence>
<organism evidence="1 2">
    <name type="scientific">Legionella antarctica</name>
    <dbReference type="NCBI Taxonomy" id="2708020"/>
    <lineage>
        <taxon>Bacteria</taxon>
        <taxon>Pseudomonadati</taxon>
        <taxon>Pseudomonadota</taxon>
        <taxon>Gammaproteobacteria</taxon>
        <taxon>Legionellales</taxon>
        <taxon>Legionellaceae</taxon>
        <taxon>Legionella</taxon>
    </lineage>
</organism>
<dbReference type="Pfam" id="PF05930">
    <property type="entry name" value="Phage_AlpA"/>
    <property type="match status" value="1"/>
</dbReference>
<dbReference type="EMBL" id="AP022839">
    <property type="protein sequence ID" value="BCA94313.1"/>
    <property type="molecule type" value="Genomic_DNA"/>
</dbReference>
<dbReference type="InterPro" id="IPR010260">
    <property type="entry name" value="AlpA"/>
</dbReference>
<dbReference type="KEGG" id="lant:TUM19329_06740"/>
<keyword evidence="2" id="KW-1185">Reference proteome</keyword>
<sequence>MNNTLERQLLYINDVEQITGRNRLTLRRWWEKGAFPKPTKLHSSVLVWHATAIQQWINENVQDEQP</sequence>
<dbReference type="AlphaFoldDB" id="A0A6F8T262"/>
<dbReference type="SUPFAM" id="SSF46955">
    <property type="entry name" value="Putative DNA-binding domain"/>
    <property type="match status" value="1"/>
</dbReference>
<dbReference type="Proteomes" id="UP000502894">
    <property type="component" value="Chromosome"/>
</dbReference>
<protein>
    <submittedName>
        <fullName evidence="1">AlpA family phage regulatory protein</fullName>
    </submittedName>
</protein>
<gene>
    <name evidence="1" type="ORF">TUM19329_06740</name>
</gene>
<dbReference type="InterPro" id="IPR009061">
    <property type="entry name" value="DNA-bd_dom_put_sf"/>
</dbReference>
<reference evidence="1" key="1">
    <citation type="journal article" date="2020" name="Microbiol. Resour. Announc.">
        <title>Complete Genome Sequence of Novel Psychrotolerant Legionella Strain TUM19329, Isolated from Antarctic Lake Sediment.</title>
        <authorList>
            <person name="Shimada S."/>
            <person name="Nakai R."/>
            <person name="Aoki K."/>
            <person name="Shimoeda N."/>
            <person name="Ohno G."/>
            <person name="Miyazaki Y."/>
            <person name="Kudoh S."/>
            <person name="Imura S."/>
            <person name="Watanabe K."/>
            <person name="Ishii Y."/>
            <person name="Tateda K."/>
        </authorList>
    </citation>
    <scope>NUCLEOTIDE SEQUENCE [LARGE SCALE GENOMIC DNA]</scope>
    <source>
        <strain evidence="1">TUM19329</strain>
    </source>
</reference>
<evidence type="ECO:0000313" key="1">
    <source>
        <dbReference type="EMBL" id="BCA94313.1"/>
    </source>
</evidence>
<proteinExistence type="predicted"/>